<keyword evidence="1" id="KW-1185">Reference proteome</keyword>
<proteinExistence type="predicted"/>
<gene>
    <name evidence="2" type="primary">LOC142165245</name>
</gene>
<name>A0AC58S4N6_TOBAC</name>
<reference evidence="1" key="1">
    <citation type="journal article" date="2014" name="Nat. Commun.">
        <title>The tobacco genome sequence and its comparison with those of tomato and potato.</title>
        <authorList>
            <person name="Sierro N."/>
            <person name="Battey J.N."/>
            <person name="Ouadi S."/>
            <person name="Bakaher N."/>
            <person name="Bovet L."/>
            <person name="Willig A."/>
            <person name="Goepfert S."/>
            <person name="Peitsch M.C."/>
            <person name="Ivanov N.V."/>
        </authorList>
    </citation>
    <scope>NUCLEOTIDE SEQUENCE [LARGE SCALE GENOMIC DNA]</scope>
</reference>
<accession>A0AC58S4N6</accession>
<reference evidence="2" key="2">
    <citation type="submission" date="2025-08" db="UniProtKB">
        <authorList>
            <consortium name="RefSeq"/>
        </authorList>
    </citation>
    <scope>IDENTIFICATION</scope>
    <source>
        <tissue evidence="2">Leaf</tissue>
    </source>
</reference>
<organism evidence="1 2">
    <name type="scientific">Nicotiana tabacum</name>
    <name type="common">Common tobacco</name>
    <dbReference type="NCBI Taxonomy" id="4097"/>
    <lineage>
        <taxon>Eukaryota</taxon>
        <taxon>Viridiplantae</taxon>
        <taxon>Streptophyta</taxon>
        <taxon>Embryophyta</taxon>
        <taxon>Tracheophyta</taxon>
        <taxon>Spermatophyta</taxon>
        <taxon>Magnoliopsida</taxon>
        <taxon>eudicotyledons</taxon>
        <taxon>Gunneridae</taxon>
        <taxon>Pentapetalae</taxon>
        <taxon>asterids</taxon>
        <taxon>lamiids</taxon>
        <taxon>Solanales</taxon>
        <taxon>Solanaceae</taxon>
        <taxon>Nicotianoideae</taxon>
        <taxon>Nicotianeae</taxon>
        <taxon>Nicotiana</taxon>
    </lineage>
</organism>
<protein>
    <submittedName>
        <fullName evidence="2">Uncharacterized protein LOC142165245</fullName>
    </submittedName>
</protein>
<dbReference type="Proteomes" id="UP000790787">
    <property type="component" value="Chromosome 10"/>
</dbReference>
<evidence type="ECO:0000313" key="1">
    <source>
        <dbReference type="Proteomes" id="UP000790787"/>
    </source>
</evidence>
<sequence>MIDDFSRTTWTHLLTCKSNAIQVIKAFISMIENQFKTTIKTIRTDNGLEFVNTESYPFGVKGYKVLSLATKKIQLSRDVSFHENIFPLAIVPNVSSFPSVLKCVPFVDFVDDTDNNIQTNIESNLDGASHMDNELSPASNNEISPTSITSTSPRNNHIFYNPPFLESSPTSNLNELVLSNHSPQTSNQNSPNLRRTQREIKTPAYLNDYIHNVPKLRSNSCIPYLNTLLSNHHSVSPEVLIHDSQSLMQSVCQDNEPSSYEETTINPAKHVAMTKSLRFKARLVVKGYTQQEGIDYTETFSPVVKMTIVRGLIAIVVKREWNMFQLDVNNVFLHGDLNEEVFMEVPPGLVVSEPRSVCRLNKSLYGLKQATRQWYAKLTEALCSRG</sequence>
<evidence type="ECO:0000313" key="2">
    <source>
        <dbReference type="RefSeq" id="XP_075079942.1"/>
    </source>
</evidence>
<dbReference type="RefSeq" id="XP_075079942.1">
    <property type="nucleotide sequence ID" value="XM_075223841.1"/>
</dbReference>